<gene>
    <name evidence="3" type="ORF">UR67_C0005G0021</name>
</gene>
<accession>A0A0G0EQD4</accession>
<dbReference type="InterPro" id="IPR043128">
    <property type="entry name" value="Rev_trsase/Diguanyl_cyclase"/>
</dbReference>
<dbReference type="EMBL" id="LBQB01000005">
    <property type="protein sequence ID" value="KKP69532.1"/>
    <property type="molecule type" value="Genomic_DNA"/>
</dbReference>
<evidence type="ECO:0000256" key="1">
    <source>
        <dbReference type="SAM" id="Coils"/>
    </source>
</evidence>
<dbReference type="Proteomes" id="UP000034581">
    <property type="component" value="Unassembled WGS sequence"/>
</dbReference>
<dbReference type="InterPro" id="IPR000160">
    <property type="entry name" value="GGDEF_dom"/>
</dbReference>
<evidence type="ECO:0000313" key="3">
    <source>
        <dbReference type="EMBL" id="KKP69532.1"/>
    </source>
</evidence>
<dbReference type="Pfam" id="PF00990">
    <property type="entry name" value="GGDEF"/>
    <property type="match status" value="1"/>
</dbReference>
<proteinExistence type="predicted"/>
<evidence type="ECO:0000259" key="2">
    <source>
        <dbReference type="Pfam" id="PF00990"/>
    </source>
</evidence>
<name>A0A0G0EQD4_UNCC3</name>
<comment type="caution">
    <text evidence="3">The sequence shown here is derived from an EMBL/GenBank/DDBJ whole genome shotgun (WGS) entry which is preliminary data.</text>
</comment>
<evidence type="ECO:0000313" key="4">
    <source>
        <dbReference type="Proteomes" id="UP000034581"/>
    </source>
</evidence>
<dbReference type="SUPFAM" id="SSF55073">
    <property type="entry name" value="Nucleotide cyclase"/>
    <property type="match status" value="1"/>
</dbReference>
<protein>
    <recommendedName>
        <fullName evidence="2">GGDEF domain-containing protein</fullName>
    </recommendedName>
</protein>
<organism evidence="3 4">
    <name type="scientific">candidate division CPR3 bacterium GW2011_GWF2_35_18</name>
    <dbReference type="NCBI Taxonomy" id="1618350"/>
    <lineage>
        <taxon>Bacteria</taxon>
        <taxon>Bacteria division CPR3</taxon>
    </lineage>
</organism>
<keyword evidence="1" id="KW-0175">Coiled coil</keyword>
<dbReference type="AlphaFoldDB" id="A0A0G0EQD4"/>
<dbReference type="STRING" id="1618350.UR67_C0005G0021"/>
<dbReference type="Gene3D" id="3.30.70.270">
    <property type="match status" value="2"/>
</dbReference>
<feature type="domain" description="GGDEF" evidence="2">
    <location>
        <begin position="546"/>
        <end position="643"/>
    </location>
</feature>
<feature type="coiled-coil region" evidence="1">
    <location>
        <begin position="862"/>
        <end position="919"/>
    </location>
</feature>
<reference evidence="3 4" key="1">
    <citation type="journal article" date="2015" name="Nature">
        <title>rRNA introns, odd ribosomes, and small enigmatic genomes across a large radiation of phyla.</title>
        <authorList>
            <person name="Brown C.T."/>
            <person name="Hug L.A."/>
            <person name="Thomas B.C."/>
            <person name="Sharon I."/>
            <person name="Castelle C.J."/>
            <person name="Singh A."/>
            <person name="Wilkins M.J."/>
            <person name="Williams K.H."/>
            <person name="Banfield J.F."/>
        </authorList>
    </citation>
    <scope>NUCLEOTIDE SEQUENCE [LARGE SCALE GENOMIC DNA]</scope>
</reference>
<sequence length="1006" mass="114122">MQRRTSSEISHYDPTQTAEFLEAYLGDSDVGGVLYELRRDKNDDTGALKKGVLYRYLKKTLDVRRTNLSNESSLPLMDAEGKLTIHSQDRNLHFIAVTIDDLQIVNKEGGHTIGDAVMTQTVTSLNSFVESILAEDVPRDPENLPFGVYHIRGADFMIAVDTTHKELFIGDIEDVLTDIDGLKIAGEGLPGNMSSATSLSRAEVTLQDGIRMFNELQEKLSQMKNDPELQGEIGELVQGISTISEQESEIVVKRLMLGTVDFVKEVDKLNNIATKMAARMSLIKETEAARQYYENYVKNEFGGLEDSPFKDFDSFNSLIADGTFDPEILKEHAFKAVAKRFFDSVELECVEDQIVTAMIVYQGALKFGNEEYSRTTNGPFADYLRNIYQSERVPIFKGWTEGSSLTESDTQTQRKEYLSSLKEKVGIAQAVLSEILESRSITDPQAIETIENLLDFDYPHKSAEVHFEKPVTIFRNGVYQVRDHATLLEQGFRNECKLFDNPEYHDQILAVLEKVKSGSISDVELRVLASLSEVIRCKMELFDYRFDDLTGLPTREEYLKDDRAWIRESLEKGQNLNLAFVDLGFLKYFNRVGGRALGDKAISEAAVIFEYVAEMLNNEFGLKAKAYRYGGDEFVIMFEEGEITAYDGTKMSAKEVFEQAIADLRSSCGRIMMENSGVDYEPQLLRIDFGISDTTVAQEVLDRLLAEKHFSVGDQERLIVGHENYDPNFHAAVLARLINQIADAQLENQKEVSRLTSVVTAWDRIQQLPDGQRELEMKKFESILPYSGKALSGLGMKGILEAFSLLKEQDLVNNVDLPEDFDNLRRYWIEVNTKLDTIKNTHKSNLEIKVADMQHRYEGSPSEENQMQLTELQRDSEKLQDAFSVMNFSEKLRSIQYDYQIEDEEIQRLEEDLRASAAEYGIDLGDSIEQGLKTNEDRLWDAIHDSVMKGEENLERKQKEEAYADKLIEDVIRLIIHRSKMIRNISSGGVGGSGFRGFMPSNNLLL</sequence>
<dbReference type="InterPro" id="IPR029787">
    <property type="entry name" value="Nucleotide_cyclase"/>
</dbReference>